<dbReference type="CDD" id="cd04725">
    <property type="entry name" value="OMP_decarboxylase_like"/>
    <property type="match status" value="1"/>
</dbReference>
<dbReference type="Pfam" id="PF00215">
    <property type="entry name" value="OMPdecase"/>
    <property type="match status" value="1"/>
</dbReference>
<protein>
    <recommendedName>
        <fullName evidence="7">Orotidine 5'-phosphate decarboxylase</fullName>
        <ecNumber evidence="7">4.1.1.23</ecNumber>
    </recommendedName>
    <alternativeName>
        <fullName evidence="7">OMP decarboxylase</fullName>
        <shortName evidence="7">OMPDCase</shortName>
        <shortName evidence="7">OMPdecase</shortName>
    </alternativeName>
</protein>
<dbReference type="InterPro" id="IPR001754">
    <property type="entry name" value="OMPdeCOase_dom"/>
</dbReference>
<dbReference type="HAMAP" id="MF_01200_B">
    <property type="entry name" value="OMPdecase_type1_B"/>
    <property type="match status" value="1"/>
</dbReference>
<dbReference type="SMART" id="SM00934">
    <property type="entry name" value="OMPdecase"/>
    <property type="match status" value="1"/>
</dbReference>
<feature type="binding site" evidence="7">
    <location>
        <position position="119"/>
    </location>
    <ligand>
        <name>substrate</name>
    </ligand>
</feature>
<evidence type="ECO:0000256" key="2">
    <source>
        <dbReference type="ARBA" id="ARBA00004861"/>
    </source>
</evidence>
<feature type="binding site" evidence="7">
    <location>
        <position position="17"/>
    </location>
    <ligand>
        <name>substrate</name>
    </ligand>
</feature>
<dbReference type="NCBIfam" id="NF001273">
    <property type="entry name" value="PRK00230.1"/>
    <property type="match status" value="1"/>
</dbReference>
<comment type="subunit">
    <text evidence="7">Homodimer.</text>
</comment>
<evidence type="ECO:0000313" key="10">
    <source>
        <dbReference type="EMBL" id="BDD89049.1"/>
    </source>
</evidence>
<evidence type="ECO:0000256" key="6">
    <source>
        <dbReference type="ARBA" id="ARBA00049157"/>
    </source>
</evidence>
<dbReference type="InterPro" id="IPR018089">
    <property type="entry name" value="OMPdecase_AS"/>
</dbReference>
<dbReference type="PANTHER" id="PTHR32119">
    <property type="entry name" value="OROTIDINE 5'-PHOSPHATE DECARBOXYLASE"/>
    <property type="match status" value="1"/>
</dbReference>
<evidence type="ECO:0000256" key="5">
    <source>
        <dbReference type="ARBA" id="ARBA00023239"/>
    </source>
</evidence>
<dbReference type="EMBL" id="AP025516">
    <property type="protein sequence ID" value="BDD89049.1"/>
    <property type="molecule type" value="Genomic_DNA"/>
</dbReference>
<keyword evidence="3 7" id="KW-0210">Decarboxylase</keyword>
<feature type="binding site" evidence="7">
    <location>
        <position position="180"/>
    </location>
    <ligand>
        <name>substrate</name>
    </ligand>
</feature>
<comment type="similarity">
    <text evidence="7">Belongs to the OMP decarboxylase family. Type 1 subfamily.</text>
</comment>
<keyword evidence="11" id="KW-1185">Reference proteome</keyword>
<accession>A0ABN6MAJ1</accession>
<feature type="binding site" evidence="7">
    <location>
        <position position="192"/>
    </location>
    <ligand>
        <name>substrate</name>
    </ligand>
</feature>
<feature type="binding site" evidence="7">
    <location>
        <position position="39"/>
    </location>
    <ligand>
        <name>substrate</name>
    </ligand>
</feature>
<evidence type="ECO:0000256" key="7">
    <source>
        <dbReference type="HAMAP-Rule" id="MF_01200"/>
    </source>
</evidence>
<comment type="pathway">
    <text evidence="2 7 8">Pyrimidine metabolism; UMP biosynthesis via de novo pathway; UMP from orotate: step 2/2.</text>
</comment>
<feature type="active site" description="Proton donor" evidence="7">
    <location>
        <position position="68"/>
    </location>
</feature>
<dbReference type="PROSITE" id="PS00156">
    <property type="entry name" value="OMPDECASE"/>
    <property type="match status" value="1"/>
</dbReference>
<dbReference type="Gene3D" id="3.20.20.70">
    <property type="entry name" value="Aldolase class I"/>
    <property type="match status" value="1"/>
</dbReference>
<evidence type="ECO:0000256" key="3">
    <source>
        <dbReference type="ARBA" id="ARBA00022793"/>
    </source>
</evidence>
<name>A0ABN6MAJ1_9BACT</name>
<evidence type="ECO:0000256" key="8">
    <source>
        <dbReference type="RuleBase" id="RU000512"/>
    </source>
</evidence>
<comment type="function">
    <text evidence="1 7">Catalyzes the decarboxylation of orotidine 5'-monophosphate (OMP) to uridine 5'-monophosphate (UMP).</text>
</comment>
<feature type="domain" description="Orotidine 5'-phosphate decarboxylase" evidence="9">
    <location>
        <begin position="11"/>
        <end position="228"/>
    </location>
</feature>
<keyword evidence="5 7" id="KW-0456">Lyase</keyword>
<reference evidence="10 11" key="1">
    <citation type="submission" date="2022-01" db="EMBL/GenBank/DDBJ databases">
        <title>Desulfofustis limnae sp. nov., a novel mesophilic sulfate-reducing bacterium isolated from marsh soil.</title>
        <authorList>
            <person name="Watanabe M."/>
            <person name="Takahashi A."/>
            <person name="Kojima H."/>
            <person name="Fukui M."/>
        </authorList>
    </citation>
    <scope>NUCLEOTIDE SEQUENCE [LARGE SCALE GENOMIC DNA]</scope>
    <source>
        <strain evidence="10 11">PPLL</strain>
    </source>
</reference>
<evidence type="ECO:0000256" key="4">
    <source>
        <dbReference type="ARBA" id="ARBA00022975"/>
    </source>
</evidence>
<dbReference type="EC" id="4.1.1.23" evidence="7"/>
<sequence length="244" mass="27059">MQRRPVDLRERIIVALDFERPELAREMVLRCESKVGFYKVGLELFMADWFHTVDWLIARGHRVMLDLKFFDIPETVKRAVHRVNDRGVSLFTVHGDRSIIEAAVAARGDMKVLAVTVLTSFSDDDLRDYGFAGTTAELVRRRADMAIALGCDGIVSSGREAEMVRQRHGGTPLIVTPGIRMISPSEAAVDDQKRVMTPARAIAAGADHLVVGRPITRAPDPLSVICGMQKDLEAALDRDHEGSN</sequence>
<dbReference type="Proteomes" id="UP000830055">
    <property type="component" value="Chromosome"/>
</dbReference>
<dbReference type="PANTHER" id="PTHR32119:SF2">
    <property type="entry name" value="OROTIDINE 5'-PHOSPHATE DECARBOXYLASE"/>
    <property type="match status" value="1"/>
</dbReference>
<dbReference type="InterPro" id="IPR014732">
    <property type="entry name" value="OMPdecase"/>
</dbReference>
<dbReference type="RefSeq" id="WP_284152375.1">
    <property type="nucleotide sequence ID" value="NZ_AP025516.1"/>
</dbReference>
<feature type="binding site" evidence="7">
    <location>
        <position position="213"/>
    </location>
    <ligand>
        <name>substrate</name>
    </ligand>
</feature>
<organism evidence="10 11">
    <name type="scientific">Desulfofustis limnaeus</name>
    <dbReference type="NCBI Taxonomy" id="2740163"/>
    <lineage>
        <taxon>Bacteria</taxon>
        <taxon>Pseudomonadati</taxon>
        <taxon>Thermodesulfobacteriota</taxon>
        <taxon>Desulfobulbia</taxon>
        <taxon>Desulfobulbales</taxon>
        <taxon>Desulfocapsaceae</taxon>
        <taxon>Desulfofustis</taxon>
    </lineage>
</organism>
<dbReference type="InterPro" id="IPR013785">
    <property type="entry name" value="Aldolase_TIM"/>
</dbReference>
<dbReference type="SUPFAM" id="SSF51366">
    <property type="entry name" value="Ribulose-phoshate binding barrel"/>
    <property type="match status" value="1"/>
</dbReference>
<dbReference type="InterPro" id="IPR011060">
    <property type="entry name" value="RibuloseP-bd_barrel"/>
</dbReference>
<keyword evidence="4 7" id="KW-0665">Pyrimidine biosynthesis</keyword>
<feature type="binding site" evidence="7">
    <location>
        <position position="212"/>
    </location>
    <ligand>
        <name>substrate</name>
    </ligand>
</feature>
<comment type="catalytic activity">
    <reaction evidence="6 7 8">
        <text>orotidine 5'-phosphate + H(+) = UMP + CO2</text>
        <dbReference type="Rhea" id="RHEA:11596"/>
        <dbReference type="ChEBI" id="CHEBI:15378"/>
        <dbReference type="ChEBI" id="CHEBI:16526"/>
        <dbReference type="ChEBI" id="CHEBI:57538"/>
        <dbReference type="ChEBI" id="CHEBI:57865"/>
        <dbReference type="EC" id="4.1.1.23"/>
    </reaction>
</comment>
<gene>
    <name evidence="7 10" type="primary">pyrF</name>
    <name evidence="10" type="ORF">DPPLL_34140</name>
</gene>
<evidence type="ECO:0000313" key="11">
    <source>
        <dbReference type="Proteomes" id="UP000830055"/>
    </source>
</evidence>
<dbReference type="InterPro" id="IPR047596">
    <property type="entry name" value="OMPdecase_bac"/>
</dbReference>
<dbReference type="NCBIfam" id="TIGR01740">
    <property type="entry name" value="pyrF"/>
    <property type="match status" value="1"/>
</dbReference>
<evidence type="ECO:0000259" key="9">
    <source>
        <dbReference type="SMART" id="SM00934"/>
    </source>
</evidence>
<feature type="binding site" evidence="7">
    <location>
        <begin position="66"/>
        <end position="75"/>
    </location>
    <ligand>
        <name>substrate</name>
    </ligand>
</feature>
<proteinExistence type="inferred from homology"/>
<evidence type="ECO:0000256" key="1">
    <source>
        <dbReference type="ARBA" id="ARBA00002356"/>
    </source>
</evidence>